<dbReference type="PANTHER" id="PTHR46573">
    <property type="entry name" value="WD REPEAT, SAM AND U-BOX DOMAIN-CONTAINING PROTEIN 1"/>
    <property type="match status" value="1"/>
</dbReference>
<dbReference type="InParanoid" id="A0A1S3AKC0"/>
<feature type="repeat" description="WD" evidence="4">
    <location>
        <begin position="277"/>
        <end position="318"/>
    </location>
</feature>
<dbReference type="Pfam" id="PF07647">
    <property type="entry name" value="SAM_2"/>
    <property type="match status" value="1"/>
</dbReference>
<proteinExistence type="predicted"/>
<dbReference type="Gene3D" id="3.30.40.10">
    <property type="entry name" value="Zinc/RING finger domain, C3HC4 (zinc finger)"/>
    <property type="match status" value="1"/>
</dbReference>
<dbReference type="Gene3D" id="1.10.150.50">
    <property type="entry name" value="Transcription Factor, Ets-1"/>
    <property type="match status" value="1"/>
</dbReference>
<dbReference type="InterPro" id="IPR052085">
    <property type="entry name" value="WD-SAM-U-box"/>
</dbReference>
<keyword evidence="2 4" id="KW-0853">WD repeat</keyword>
<gene>
    <name evidence="8" type="primary">WDSUB1</name>
</gene>
<evidence type="ECO:0000313" key="7">
    <source>
        <dbReference type="Proteomes" id="UP001652624"/>
    </source>
</evidence>
<dbReference type="InterPro" id="IPR003613">
    <property type="entry name" value="Ubox_domain"/>
</dbReference>
<dbReference type="InterPro" id="IPR020472">
    <property type="entry name" value="WD40_PAC1"/>
</dbReference>
<dbReference type="SMART" id="SM00504">
    <property type="entry name" value="Ubox"/>
    <property type="match status" value="1"/>
</dbReference>
<feature type="repeat" description="WD" evidence="4">
    <location>
        <begin position="50"/>
        <end position="91"/>
    </location>
</feature>
<dbReference type="PROSITE" id="PS50082">
    <property type="entry name" value="WD_REPEATS_2"/>
    <property type="match status" value="5"/>
</dbReference>
<evidence type="ECO:0000256" key="1">
    <source>
        <dbReference type="ARBA" id="ARBA00020894"/>
    </source>
</evidence>
<dbReference type="PROSITE" id="PS50105">
    <property type="entry name" value="SAM_DOMAIN"/>
    <property type="match status" value="1"/>
</dbReference>
<dbReference type="PROSITE" id="PS51698">
    <property type="entry name" value="U_BOX"/>
    <property type="match status" value="1"/>
</dbReference>
<dbReference type="GO" id="GO:0016567">
    <property type="term" value="P:protein ubiquitination"/>
    <property type="evidence" value="ECO:0007669"/>
    <property type="project" value="InterPro"/>
</dbReference>
<dbReference type="CTD" id="151525"/>
<dbReference type="PROSITE" id="PS00678">
    <property type="entry name" value="WD_REPEATS_1"/>
    <property type="match status" value="2"/>
</dbReference>
<feature type="repeat" description="WD" evidence="4">
    <location>
        <begin position="93"/>
        <end position="134"/>
    </location>
</feature>
<evidence type="ECO:0000259" key="6">
    <source>
        <dbReference type="PROSITE" id="PS51698"/>
    </source>
</evidence>
<organism evidence="7 8">
    <name type="scientific">Erinaceus europaeus</name>
    <name type="common">Western European hedgehog</name>
    <dbReference type="NCBI Taxonomy" id="9365"/>
    <lineage>
        <taxon>Eukaryota</taxon>
        <taxon>Metazoa</taxon>
        <taxon>Chordata</taxon>
        <taxon>Craniata</taxon>
        <taxon>Vertebrata</taxon>
        <taxon>Euteleostomi</taxon>
        <taxon>Mammalia</taxon>
        <taxon>Eutheria</taxon>
        <taxon>Laurasiatheria</taxon>
        <taxon>Eulipotyphla</taxon>
        <taxon>Erinaceidae</taxon>
        <taxon>Erinaceinae</taxon>
        <taxon>Erinaceus</taxon>
    </lineage>
</organism>
<dbReference type="InterPro" id="IPR001660">
    <property type="entry name" value="SAM"/>
</dbReference>
<sequence>MVKIICTLADHSDDVNCCAFSSSLLATCSLDKTVHLYSLSDFTELPHSPLKFHTYAVHCCCFSPSGYVLASCSTDGTTVVWNTQNGQILAVMEQPSESPVRVCRFSPDSTCLVSGAADGTVVLWNAQSYKLYRCGSVKDGSLVACAFSPNGNFFVTGSSSGDLTVWDDKMRCLHSEKAHDLGITSCDFSSQPVSDGEQGLQFFRLASCGQDRQVKIWIVSFTHSLGFELKHKSTLSGHCAPVLACAFSHNGQMLVSGSVDKSVLVYDTNAEIILFRLTQHTRYVTTCAFAPSMLLLATGSMDKTVNIWQFEPETLSQVRSIEDQPNQFTEDWSEDDVAMWLCEQGLKDLVDIFKMNNIDGRELLHLTKESLADDFKIESLGLRSKVLRKIEELKIKMKSLSSGIPDEFICPITRELMKDPVIAADGYSYEKEAMENWISKKKRTSPMTNLVLPSVVLTPNRTLKMAINRWLDTHQK</sequence>
<accession>A0A1S3AKC0</accession>
<evidence type="ECO:0000256" key="3">
    <source>
        <dbReference type="ARBA" id="ARBA00022737"/>
    </source>
</evidence>
<dbReference type="GeneID" id="103125617"/>
<evidence type="ECO:0000313" key="8">
    <source>
        <dbReference type="RefSeq" id="XP_007536487.1"/>
    </source>
</evidence>
<dbReference type="Pfam" id="PF00400">
    <property type="entry name" value="WD40"/>
    <property type="match status" value="7"/>
</dbReference>
<feature type="domain" description="SAM" evidence="5">
    <location>
        <begin position="332"/>
        <end position="396"/>
    </location>
</feature>
<feature type="repeat" description="WD" evidence="4">
    <location>
        <begin position="235"/>
        <end position="267"/>
    </location>
</feature>
<dbReference type="Proteomes" id="UP001652624">
    <property type="component" value="Chromosome 18"/>
</dbReference>
<dbReference type="GO" id="GO:0004842">
    <property type="term" value="F:ubiquitin-protein transferase activity"/>
    <property type="evidence" value="ECO:0007669"/>
    <property type="project" value="InterPro"/>
</dbReference>
<name>A0A1S3AKC0_ERIEU</name>
<dbReference type="InterPro" id="IPR019775">
    <property type="entry name" value="WD40_repeat_CS"/>
</dbReference>
<dbReference type="PRINTS" id="PR00320">
    <property type="entry name" value="GPROTEINBRPT"/>
</dbReference>
<dbReference type="InterPro" id="IPR001680">
    <property type="entry name" value="WD40_rpt"/>
</dbReference>
<dbReference type="SUPFAM" id="SSF57850">
    <property type="entry name" value="RING/U-box"/>
    <property type="match status" value="1"/>
</dbReference>
<dbReference type="Pfam" id="PF04564">
    <property type="entry name" value="U-box"/>
    <property type="match status" value="1"/>
</dbReference>
<keyword evidence="3" id="KW-0677">Repeat</keyword>
<feature type="repeat" description="WD" evidence="4">
    <location>
        <begin position="146"/>
        <end position="167"/>
    </location>
</feature>
<dbReference type="FunCoup" id="A0A1S3AKC0">
    <property type="interactions" value="1601"/>
</dbReference>
<dbReference type="eggNOG" id="KOG4155">
    <property type="taxonomic scope" value="Eukaryota"/>
</dbReference>
<dbReference type="PANTHER" id="PTHR46573:SF1">
    <property type="entry name" value="WD REPEAT, SAM AND U-BOX DOMAIN-CONTAINING PROTEIN 1"/>
    <property type="match status" value="1"/>
</dbReference>
<dbReference type="RefSeq" id="XP_007536487.1">
    <property type="nucleotide sequence ID" value="XM_007536425.3"/>
</dbReference>
<dbReference type="CDD" id="cd16655">
    <property type="entry name" value="RING-Ubox_WDSUB1-like"/>
    <property type="match status" value="1"/>
</dbReference>
<dbReference type="PROSITE" id="PS50294">
    <property type="entry name" value="WD_REPEATS_REGION"/>
    <property type="match status" value="4"/>
</dbReference>
<dbReference type="SUPFAM" id="SSF50978">
    <property type="entry name" value="WD40 repeat-like"/>
    <property type="match status" value="1"/>
</dbReference>
<dbReference type="CDD" id="cd09505">
    <property type="entry name" value="SAM_WDSUB1"/>
    <property type="match status" value="1"/>
</dbReference>
<dbReference type="SMART" id="SM00454">
    <property type="entry name" value="SAM"/>
    <property type="match status" value="1"/>
</dbReference>
<evidence type="ECO:0000259" key="5">
    <source>
        <dbReference type="PROSITE" id="PS50105"/>
    </source>
</evidence>
<dbReference type="CDD" id="cd00200">
    <property type="entry name" value="WD40"/>
    <property type="match status" value="1"/>
</dbReference>
<evidence type="ECO:0000256" key="4">
    <source>
        <dbReference type="PROSITE-ProRule" id="PRU00221"/>
    </source>
</evidence>
<feature type="domain" description="U-box" evidence="6">
    <location>
        <begin position="403"/>
        <end position="476"/>
    </location>
</feature>
<evidence type="ECO:0000256" key="2">
    <source>
        <dbReference type="ARBA" id="ARBA00022574"/>
    </source>
</evidence>
<dbReference type="InterPro" id="IPR015943">
    <property type="entry name" value="WD40/YVTN_repeat-like_dom_sf"/>
</dbReference>
<reference evidence="8" key="1">
    <citation type="submission" date="2025-08" db="UniProtKB">
        <authorList>
            <consortium name="RefSeq"/>
        </authorList>
    </citation>
    <scope>IDENTIFICATION</scope>
</reference>
<dbReference type="SMART" id="SM00320">
    <property type="entry name" value="WD40"/>
    <property type="match status" value="7"/>
</dbReference>
<dbReference type="OrthoDB" id="10064100at2759"/>
<dbReference type="AlphaFoldDB" id="A0A1S3AKC0"/>
<dbReference type="InterPro" id="IPR013761">
    <property type="entry name" value="SAM/pointed_sf"/>
</dbReference>
<keyword evidence="7" id="KW-1185">Reference proteome</keyword>
<dbReference type="Gene3D" id="2.130.10.10">
    <property type="entry name" value="YVTN repeat-like/Quinoprotein amine dehydrogenase"/>
    <property type="match status" value="3"/>
</dbReference>
<dbReference type="InterPro" id="IPR013083">
    <property type="entry name" value="Znf_RING/FYVE/PHD"/>
</dbReference>
<dbReference type="InterPro" id="IPR036322">
    <property type="entry name" value="WD40_repeat_dom_sf"/>
</dbReference>
<protein>
    <recommendedName>
        <fullName evidence="1">WD repeat, SAM and U-box domain-containing protein 1</fullName>
    </recommendedName>
</protein>
<dbReference type="STRING" id="9365.ENSEEUP00000006071"/>
<dbReference type="SUPFAM" id="SSF47769">
    <property type="entry name" value="SAM/Pointed domain"/>
    <property type="match status" value="1"/>
</dbReference>